<dbReference type="InterPro" id="IPR016181">
    <property type="entry name" value="Acyl_CoA_acyltransferase"/>
</dbReference>
<evidence type="ECO:0000256" key="2">
    <source>
        <dbReference type="ARBA" id="ARBA00023315"/>
    </source>
</evidence>
<organism evidence="4 5">
    <name type="scientific">Aliigemmobacter aestuarii</name>
    <dbReference type="NCBI Taxonomy" id="1445661"/>
    <lineage>
        <taxon>Bacteria</taxon>
        <taxon>Pseudomonadati</taxon>
        <taxon>Pseudomonadota</taxon>
        <taxon>Alphaproteobacteria</taxon>
        <taxon>Rhodobacterales</taxon>
        <taxon>Paracoccaceae</taxon>
        <taxon>Aliigemmobacter</taxon>
    </lineage>
</organism>
<accession>A0A4S3MQD2</accession>
<reference evidence="4 5" key="1">
    <citation type="submission" date="2019-04" db="EMBL/GenBank/DDBJ databases">
        <title>Draft genome sequence of Gemmobacter aestuarii sp. nov.</title>
        <authorList>
            <person name="Hameed A."/>
            <person name="Lin S.-Y."/>
            <person name="Shahina M."/>
            <person name="Lai W.-A."/>
            <person name="Young C.-C."/>
        </authorList>
    </citation>
    <scope>NUCLEOTIDE SEQUENCE [LARGE SCALE GENOMIC DNA]</scope>
    <source>
        <strain evidence="4 5">CC-PW-75</strain>
    </source>
</reference>
<evidence type="ECO:0000313" key="5">
    <source>
        <dbReference type="Proteomes" id="UP000309450"/>
    </source>
</evidence>
<dbReference type="SUPFAM" id="SSF55729">
    <property type="entry name" value="Acyl-CoA N-acyltransferases (Nat)"/>
    <property type="match status" value="1"/>
</dbReference>
<sequence length="152" mass="16326">MIACRPVTRADAATLHTLLQALSDHDGGGPVGPVETLVAHGFGPRPLFHALLAEDTGQVLGMILFYPDYSTHRGQPGLFVQDFYVLPEARGRGVGRRLLSAAMAHQDWGAGYVTLGVDPANRAARAVYDKLGFRPRGYDFLILDGAGLEALK</sequence>
<evidence type="ECO:0000313" key="4">
    <source>
        <dbReference type="EMBL" id="THD84716.1"/>
    </source>
</evidence>
<gene>
    <name evidence="4" type="ORF">E7811_03005</name>
</gene>
<dbReference type="PROSITE" id="PS51186">
    <property type="entry name" value="GNAT"/>
    <property type="match status" value="1"/>
</dbReference>
<dbReference type="Gene3D" id="3.40.630.30">
    <property type="match status" value="1"/>
</dbReference>
<dbReference type="Pfam" id="PF00583">
    <property type="entry name" value="Acetyltransf_1"/>
    <property type="match status" value="1"/>
</dbReference>
<proteinExistence type="predicted"/>
<keyword evidence="5" id="KW-1185">Reference proteome</keyword>
<feature type="domain" description="N-acetyltransferase" evidence="3">
    <location>
        <begin position="2"/>
        <end position="152"/>
    </location>
</feature>
<dbReference type="GO" id="GO:0008080">
    <property type="term" value="F:N-acetyltransferase activity"/>
    <property type="evidence" value="ECO:0007669"/>
    <property type="project" value="UniProtKB-ARBA"/>
</dbReference>
<dbReference type="OrthoDB" id="9805924at2"/>
<dbReference type="PANTHER" id="PTHR10545">
    <property type="entry name" value="DIAMINE N-ACETYLTRANSFERASE"/>
    <property type="match status" value="1"/>
</dbReference>
<name>A0A4S3MQD2_9RHOB</name>
<evidence type="ECO:0000256" key="1">
    <source>
        <dbReference type="ARBA" id="ARBA00022679"/>
    </source>
</evidence>
<dbReference type="AlphaFoldDB" id="A0A4S3MQD2"/>
<comment type="caution">
    <text evidence="4">The sequence shown here is derived from an EMBL/GenBank/DDBJ whole genome shotgun (WGS) entry which is preliminary data.</text>
</comment>
<keyword evidence="2" id="KW-0012">Acyltransferase</keyword>
<dbReference type="Proteomes" id="UP000309450">
    <property type="component" value="Unassembled WGS sequence"/>
</dbReference>
<dbReference type="InterPro" id="IPR000182">
    <property type="entry name" value="GNAT_dom"/>
</dbReference>
<dbReference type="InterPro" id="IPR051016">
    <property type="entry name" value="Diverse_Substrate_AcTransf"/>
</dbReference>
<evidence type="ECO:0000259" key="3">
    <source>
        <dbReference type="PROSITE" id="PS51186"/>
    </source>
</evidence>
<keyword evidence="1 4" id="KW-0808">Transferase</keyword>
<dbReference type="EMBL" id="SSND01000001">
    <property type="protein sequence ID" value="THD84716.1"/>
    <property type="molecule type" value="Genomic_DNA"/>
</dbReference>
<dbReference type="PANTHER" id="PTHR10545:SF29">
    <property type="entry name" value="GH14572P-RELATED"/>
    <property type="match status" value="1"/>
</dbReference>
<protein>
    <submittedName>
        <fullName evidence="4">GNAT family N-acetyltransferase</fullName>
    </submittedName>
</protein>
<dbReference type="RefSeq" id="WP_136393097.1">
    <property type="nucleotide sequence ID" value="NZ_SSND01000001.1"/>
</dbReference>
<dbReference type="CDD" id="cd04301">
    <property type="entry name" value="NAT_SF"/>
    <property type="match status" value="1"/>
</dbReference>